<protein>
    <submittedName>
        <fullName evidence="2">Uncharacterized protein</fullName>
    </submittedName>
</protein>
<comment type="caution">
    <text evidence="2">The sequence shown here is derived from an EMBL/GenBank/DDBJ whole genome shotgun (WGS) entry which is preliminary data.</text>
</comment>
<feature type="signal peptide" evidence="1">
    <location>
        <begin position="1"/>
        <end position="15"/>
    </location>
</feature>
<gene>
    <name evidence="2" type="ORF">EVOR1521_LOCUS1150</name>
</gene>
<feature type="chain" id="PRO_5041249023" evidence="1">
    <location>
        <begin position="16"/>
        <end position="221"/>
    </location>
</feature>
<dbReference type="AlphaFoldDB" id="A0AA36HK22"/>
<proteinExistence type="predicted"/>
<keyword evidence="1" id="KW-0732">Signal</keyword>
<organism evidence="2 3">
    <name type="scientific">Effrenium voratum</name>
    <dbReference type="NCBI Taxonomy" id="2562239"/>
    <lineage>
        <taxon>Eukaryota</taxon>
        <taxon>Sar</taxon>
        <taxon>Alveolata</taxon>
        <taxon>Dinophyceae</taxon>
        <taxon>Suessiales</taxon>
        <taxon>Symbiodiniaceae</taxon>
        <taxon>Effrenium</taxon>
    </lineage>
</organism>
<dbReference type="EMBL" id="CAUJNA010000030">
    <property type="protein sequence ID" value="CAJ1370624.1"/>
    <property type="molecule type" value="Genomic_DNA"/>
</dbReference>
<dbReference type="Proteomes" id="UP001178507">
    <property type="component" value="Unassembled WGS sequence"/>
</dbReference>
<sequence length="221" mass="22580">MKATLLVLMSWAASGASDMEPLSVARRLQIDAACMSSCPGLDTFSMELANFSQQMDGAGENAMDMIGGMFDVMCTHQPAMTCLSTQCTPPAELQSMIPLLDCVCTDCPSFKNLYSGLASVMTTMLSSMTGAAANMTAVMLAVCPMIGPLECVTSSSACAPVLNQTAGLSGMTVMKDNCTSGGYSTGTNDLATTTTESGGQISLAALAVPGIAGIAAMLAVM</sequence>
<reference evidence="2" key="1">
    <citation type="submission" date="2023-08" db="EMBL/GenBank/DDBJ databases">
        <authorList>
            <person name="Chen Y."/>
            <person name="Shah S."/>
            <person name="Dougan E. K."/>
            <person name="Thang M."/>
            <person name="Chan C."/>
        </authorList>
    </citation>
    <scope>NUCLEOTIDE SEQUENCE</scope>
</reference>
<evidence type="ECO:0000313" key="2">
    <source>
        <dbReference type="EMBL" id="CAJ1370624.1"/>
    </source>
</evidence>
<name>A0AA36HK22_9DINO</name>
<keyword evidence="3" id="KW-1185">Reference proteome</keyword>
<evidence type="ECO:0000256" key="1">
    <source>
        <dbReference type="SAM" id="SignalP"/>
    </source>
</evidence>
<evidence type="ECO:0000313" key="3">
    <source>
        <dbReference type="Proteomes" id="UP001178507"/>
    </source>
</evidence>
<accession>A0AA36HK22</accession>